<dbReference type="InterPro" id="IPR000160">
    <property type="entry name" value="GGDEF_dom"/>
</dbReference>
<proteinExistence type="predicted"/>
<name>A0A4Q9GZR8_9BURK</name>
<evidence type="ECO:0000313" key="7">
    <source>
        <dbReference type="EMBL" id="TBO28763.1"/>
    </source>
</evidence>
<dbReference type="InterPro" id="IPR029016">
    <property type="entry name" value="GAF-like_dom_sf"/>
</dbReference>
<keyword evidence="4" id="KW-0812">Transmembrane</keyword>
<feature type="transmembrane region" description="Helical" evidence="4">
    <location>
        <begin position="12"/>
        <end position="32"/>
    </location>
</feature>
<evidence type="ECO:0000259" key="5">
    <source>
        <dbReference type="PROSITE" id="PS50113"/>
    </source>
</evidence>
<dbReference type="PANTHER" id="PTHR45138:SF9">
    <property type="entry name" value="DIGUANYLATE CYCLASE DGCM-RELATED"/>
    <property type="match status" value="1"/>
</dbReference>
<dbReference type="Pfam" id="PF00990">
    <property type="entry name" value="GGDEF"/>
    <property type="match status" value="1"/>
</dbReference>
<keyword evidence="4" id="KW-1133">Transmembrane helix</keyword>
<dbReference type="Gene3D" id="3.30.70.270">
    <property type="match status" value="1"/>
</dbReference>
<organism evidence="7 8">
    <name type="scientific">Aquabacterium lacunae</name>
    <dbReference type="NCBI Taxonomy" id="2528630"/>
    <lineage>
        <taxon>Bacteria</taxon>
        <taxon>Pseudomonadati</taxon>
        <taxon>Pseudomonadota</taxon>
        <taxon>Betaproteobacteria</taxon>
        <taxon>Burkholderiales</taxon>
        <taxon>Aquabacterium</taxon>
    </lineage>
</organism>
<dbReference type="InterPro" id="IPR029787">
    <property type="entry name" value="Nucleotide_cyclase"/>
</dbReference>
<dbReference type="InterPro" id="IPR000014">
    <property type="entry name" value="PAS"/>
</dbReference>
<dbReference type="InterPro" id="IPR050469">
    <property type="entry name" value="Diguanylate_Cyclase"/>
</dbReference>
<feature type="domain" description="GGDEF" evidence="6">
    <location>
        <begin position="566"/>
        <end position="698"/>
    </location>
</feature>
<dbReference type="InterPro" id="IPR000700">
    <property type="entry name" value="PAS-assoc_C"/>
</dbReference>
<evidence type="ECO:0000256" key="4">
    <source>
        <dbReference type="SAM" id="Phobius"/>
    </source>
</evidence>
<keyword evidence="8" id="KW-1185">Reference proteome</keyword>
<evidence type="ECO:0000256" key="3">
    <source>
        <dbReference type="SAM" id="Coils"/>
    </source>
</evidence>
<dbReference type="Pfam" id="PF08447">
    <property type="entry name" value="PAS_3"/>
    <property type="match status" value="1"/>
</dbReference>
<keyword evidence="4" id="KW-0472">Membrane</keyword>
<dbReference type="GO" id="GO:0043709">
    <property type="term" value="P:cell adhesion involved in single-species biofilm formation"/>
    <property type="evidence" value="ECO:0007669"/>
    <property type="project" value="TreeGrafter"/>
</dbReference>
<dbReference type="EMBL" id="SIXI01000006">
    <property type="protein sequence ID" value="TBO28763.1"/>
    <property type="molecule type" value="Genomic_DNA"/>
</dbReference>
<feature type="transmembrane region" description="Helical" evidence="4">
    <location>
        <begin position="38"/>
        <end position="57"/>
    </location>
</feature>
<dbReference type="OrthoDB" id="9813903at2"/>
<dbReference type="CDD" id="cd01949">
    <property type="entry name" value="GGDEF"/>
    <property type="match status" value="1"/>
</dbReference>
<dbReference type="AlphaFoldDB" id="A0A4Q9GZR8"/>
<evidence type="ECO:0000313" key="8">
    <source>
        <dbReference type="Proteomes" id="UP000292120"/>
    </source>
</evidence>
<gene>
    <name evidence="7" type="ORF">EYS42_14195</name>
</gene>
<dbReference type="RefSeq" id="WP_130968854.1">
    <property type="nucleotide sequence ID" value="NZ_SIXI01000006.1"/>
</dbReference>
<dbReference type="PANTHER" id="PTHR45138">
    <property type="entry name" value="REGULATORY COMPONENTS OF SENSORY TRANSDUCTION SYSTEM"/>
    <property type="match status" value="1"/>
</dbReference>
<dbReference type="Gene3D" id="3.30.450.40">
    <property type="match status" value="1"/>
</dbReference>
<accession>A0A4Q9GZR8</accession>
<reference evidence="7 8" key="1">
    <citation type="submission" date="2019-02" db="EMBL/GenBank/DDBJ databases">
        <title>Aquabacterium sp. strain KMB7.</title>
        <authorList>
            <person name="Chen W.-M."/>
        </authorList>
    </citation>
    <scope>NUCLEOTIDE SEQUENCE [LARGE SCALE GENOMIC DNA]</scope>
    <source>
        <strain evidence="7 8">KMB7</strain>
    </source>
</reference>
<dbReference type="SUPFAM" id="SSF55785">
    <property type="entry name" value="PYP-like sensor domain (PAS domain)"/>
    <property type="match status" value="2"/>
</dbReference>
<dbReference type="EC" id="2.7.7.65" evidence="1"/>
<dbReference type="InterPro" id="IPR013655">
    <property type="entry name" value="PAS_fold_3"/>
</dbReference>
<dbReference type="GO" id="GO:0005886">
    <property type="term" value="C:plasma membrane"/>
    <property type="evidence" value="ECO:0007669"/>
    <property type="project" value="TreeGrafter"/>
</dbReference>
<dbReference type="Proteomes" id="UP000292120">
    <property type="component" value="Unassembled WGS sequence"/>
</dbReference>
<dbReference type="GO" id="GO:1902201">
    <property type="term" value="P:negative regulation of bacterial-type flagellum-dependent cell motility"/>
    <property type="evidence" value="ECO:0007669"/>
    <property type="project" value="TreeGrafter"/>
</dbReference>
<dbReference type="InterPro" id="IPR035965">
    <property type="entry name" value="PAS-like_dom_sf"/>
</dbReference>
<dbReference type="FunFam" id="3.30.70.270:FF:000001">
    <property type="entry name" value="Diguanylate cyclase domain protein"/>
    <property type="match status" value="1"/>
</dbReference>
<dbReference type="InterPro" id="IPR043128">
    <property type="entry name" value="Rev_trsase/Diguanyl_cyclase"/>
</dbReference>
<protein>
    <recommendedName>
        <fullName evidence="1">diguanylate cyclase</fullName>
        <ecNumber evidence="1">2.7.7.65</ecNumber>
    </recommendedName>
</protein>
<dbReference type="NCBIfam" id="TIGR00254">
    <property type="entry name" value="GGDEF"/>
    <property type="match status" value="1"/>
</dbReference>
<dbReference type="SUPFAM" id="SSF55781">
    <property type="entry name" value="GAF domain-like"/>
    <property type="match status" value="1"/>
</dbReference>
<feature type="coiled-coil region" evidence="3">
    <location>
        <begin position="347"/>
        <end position="374"/>
    </location>
</feature>
<dbReference type="GO" id="GO:0052621">
    <property type="term" value="F:diguanylate cyclase activity"/>
    <property type="evidence" value="ECO:0007669"/>
    <property type="project" value="UniProtKB-EC"/>
</dbReference>
<sequence>MKSQTSSWDYARWSVGIGLLIMGVGLLLIGWSDLNNVMALWWMLPLMSVCAFAAASCRDWARHAAALSRCNAEADARHDMRRALAEQAARSQVEQQQAGKFAALEQLEHAIRVSQIVIWQVDTIRQEILFDGVHVGASDYLPEKRTYQGNGWFERLHPEDRPGVIERFADFLKGRTATFEHEYRIPDERGHWRWIISRGFVVERTANGHVTLAAGSHIDIHLRKQAQLTLHQERSLFDVGPVAVIRYVLDDTRRIDFASKNVAKLWRYPRNWTVVGKSTSDMVPEEDLAVTRPAIMKALSEGRNGVERQVRLRMGDGSLQWFLMRGVFEHEEGKVFLRAYLISIADHKAVEVQAHQHRARLEQLIAQLNDAQADGVTLQDSSDLLNTAANYEEAFKVVRQAASRLFPLWHGSLSATRDDGSLWQVGQWGEPPPLAETFRLDQCWGLRRGRAHSYMGNGMHLCCEHLHAPLGFKLLPYLCLPMAANGETVGALHLFAAEELSTQELAEVESRAERFAETLKMALSNLRLRNSLSDRATRDGLTGLYNRRLLDQRLPIEITRCAQQQMPVSLAMIDIDHFKRFNDTWGHEAGDLVLQTVGHLLMDKTRVYDLAFRYGGEELVLVMPGCRLDDALIKLDQIRHDIEALSLSFRAEALPTVTVSMGVAETTGGSPETLLRRADEALYQAKRLGRNRVHAAEARQNKASEAHMEGSQA</sequence>
<comment type="catalytic activity">
    <reaction evidence="2">
        <text>2 GTP = 3',3'-c-di-GMP + 2 diphosphate</text>
        <dbReference type="Rhea" id="RHEA:24898"/>
        <dbReference type="ChEBI" id="CHEBI:33019"/>
        <dbReference type="ChEBI" id="CHEBI:37565"/>
        <dbReference type="ChEBI" id="CHEBI:58805"/>
        <dbReference type="EC" id="2.7.7.65"/>
    </reaction>
</comment>
<feature type="domain" description="PAC" evidence="5">
    <location>
        <begin position="179"/>
        <end position="232"/>
    </location>
</feature>
<dbReference type="PROSITE" id="PS50887">
    <property type="entry name" value="GGDEF"/>
    <property type="match status" value="1"/>
</dbReference>
<evidence type="ECO:0000256" key="2">
    <source>
        <dbReference type="ARBA" id="ARBA00034247"/>
    </source>
</evidence>
<dbReference type="PROSITE" id="PS50113">
    <property type="entry name" value="PAC"/>
    <property type="match status" value="1"/>
</dbReference>
<dbReference type="SMART" id="SM00267">
    <property type="entry name" value="GGDEF"/>
    <property type="match status" value="1"/>
</dbReference>
<evidence type="ECO:0000256" key="1">
    <source>
        <dbReference type="ARBA" id="ARBA00012528"/>
    </source>
</evidence>
<evidence type="ECO:0000259" key="6">
    <source>
        <dbReference type="PROSITE" id="PS50887"/>
    </source>
</evidence>
<dbReference type="Gene3D" id="3.30.450.20">
    <property type="entry name" value="PAS domain"/>
    <property type="match status" value="2"/>
</dbReference>
<keyword evidence="3" id="KW-0175">Coiled coil</keyword>
<dbReference type="CDD" id="cd00130">
    <property type="entry name" value="PAS"/>
    <property type="match status" value="2"/>
</dbReference>
<comment type="caution">
    <text evidence="7">The sequence shown here is derived from an EMBL/GenBank/DDBJ whole genome shotgun (WGS) entry which is preliminary data.</text>
</comment>
<dbReference type="SUPFAM" id="SSF55073">
    <property type="entry name" value="Nucleotide cyclase"/>
    <property type="match status" value="1"/>
</dbReference>